<sequence>MNAVLYLVVFWFLALALVFEKNVNASRMREAFVKPESKTSTTDHILRKQAVESIEPPEKFAKEAGTGIGAVEEGLEVVSETESEQPWLSRQVITKNASSLSSAAELPSARDQREQLTARKLNMDEIDYSGPSTHPPPEGH</sequence>
<dbReference type="Proteomes" id="UP001162992">
    <property type="component" value="Chromosome 2"/>
</dbReference>
<proteinExistence type="predicted"/>
<gene>
    <name evidence="1" type="ORF">O6H91_02G148700</name>
</gene>
<evidence type="ECO:0000313" key="2">
    <source>
        <dbReference type="Proteomes" id="UP001162992"/>
    </source>
</evidence>
<protein>
    <submittedName>
        <fullName evidence="1">Uncharacterized protein</fullName>
    </submittedName>
</protein>
<reference evidence="2" key="1">
    <citation type="journal article" date="2024" name="Proc. Natl. Acad. Sci. U.S.A.">
        <title>Extraordinary preservation of gene collinearity over three hundred million years revealed in homosporous lycophytes.</title>
        <authorList>
            <person name="Li C."/>
            <person name="Wickell D."/>
            <person name="Kuo L.Y."/>
            <person name="Chen X."/>
            <person name="Nie B."/>
            <person name="Liao X."/>
            <person name="Peng D."/>
            <person name="Ji J."/>
            <person name="Jenkins J."/>
            <person name="Williams M."/>
            <person name="Shu S."/>
            <person name="Plott C."/>
            <person name="Barry K."/>
            <person name="Rajasekar S."/>
            <person name="Grimwood J."/>
            <person name="Han X."/>
            <person name="Sun S."/>
            <person name="Hou Z."/>
            <person name="He W."/>
            <person name="Dai G."/>
            <person name="Sun C."/>
            <person name="Schmutz J."/>
            <person name="Leebens-Mack J.H."/>
            <person name="Li F.W."/>
            <person name="Wang L."/>
        </authorList>
    </citation>
    <scope>NUCLEOTIDE SEQUENCE [LARGE SCALE GENOMIC DNA]</scope>
    <source>
        <strain evidence="2">cv. PW_Plant_1</strain>
    </source>
</reference>
<accession>A0ACC2EM43</accession>
<comment type="caution">
    <text evidence="1">The sequence shown here is derived from an EMBL/GenBank/DDBJ whole genome shotgun (WGS) entry which is preliminary data.</text>
</comment>
<keyword evidence="2" id="KW-1185">Reference proteome</keyword>
<evidence type="ECO:0000313" key="1">
    <source>
        <dbReference type="EMBL" id="KAJ7567458.1"/>
    </source>
</evidence>
<dbReference type="EMBL" id="CM055093">
    <property type="protein sequence ID" value="KAJ7567458.1"/>
    <property type="molecule type" value="Genomic_DNA"/>
</dbReference>
<name>A0ACC2EM43_DIPCM</name>
<organism evidence="1 2">
    <name type="scientific">Diphasiastrum complanatum</name>
    <name type="common">Issler's clubmoss</name>
    <name type="synonym">Lycopodium complanatum</name>
    <dbReference type="NCBI Taxonomy" id="34168"/>
    <lineage>
        <taxon>Eukaryota</taxon>
        <taxon>Viridiplantae</taxon>
        <taxon>Streptophyta</taxon>
        <taxon>Embryophyta</taxon>
        <taxon>Tracheophyta</taxon>
        <taxon>Lycopodiopsida</taxon>
        <taxon>Lycopodiales</taxon>
        <taxon>Lycopodiaceae</taxon>
        <taxon>Lycopodioideae</taxon>
        <taxon>Diphasiastrum</taxon>
    </lineage>
</organism>